<comment type="caution">
    <text evidence="1">The sequence shown here is derived from an EMBL/GenBank/DDBJ whole genome shotgun (WGS) entry which is preliminary data.</text>
</comment>
<evidence type="ECO:0000313" key="1">
    <source>
        <dbReference type="EMBL" id="TNN88384.1"/>
    </source>
</evidence>
<dbReference type="EMBL" id="SRLO01000005">
    <property type="protein sequence ID" value="TNN88384.1"/>
    <property type="molecule type" value="Genomic_DNA"/>
</dbReference>
<sequence>MKPALLSPGPGGIAGIIFCKWNSRAWQSASAKKTKLHKPDLTYLVKRLKCKLTGNVFASITCFSPQSAPPEHSQARLAIVT</sequence>
<name>A0A4Z2JEY6_9TELE</name>
<dbReference type="AlphaFoldDB" id="A0A4Z2JEY6"/>
<dbReference type="Proteomes" id="UP000314294">
    <property type="component" value="Unassembled WGS sequence"/>
</dbReference>
<reference evidence="1 2" key="1">
    <citation type="submission" date="2019-03" db="EMBL/GenBank/DDBJ databases">
        <title>First draft genome of Liparis tanakae, snailfish: a comprehensive survey of snailfish specific genes.</title>
        <authorList>
            <person name="Kim W."/>
            <person name="Song I."/>
            <person name="Jeong J.-H."/>
            <person name="Kim D."/>
            <person name="Kim S."/>
            <person name="Ryu S."/>
            <person name="Song J.Y."/>
            <person name="Lee S.K."/>
        </authorList>
    </citation>
    <scope>NUCLEOTIDE SEQUENCE [LARGE SCALE GENOMIC DNA]</scope>
    <source>
        <tissue evidence="1">Muscle</tissue>
    </source>
</reference>
<protein>
    <submittedName>
        <fullName evidence="1">Uncharacterized protein</fullName>
    </submittedName>
</protein>
<gene>
    <name evidence="1" type="ORF">EYF80_001166</name>
</gene>
<keyword evidence="2" id="KW-1185">Reference proteome</keyword>
<proteinExistence type="predicted"/>
<evidence type="ECO:0000313" key="2">
    <source>
        <dbReference type="Proteomes" id="UP000314294"/>
    </source>
</evidence>
<accession>A0A4Z2JEY6</accession>
<organism evidence="1 2">
    <name type="scientific">Liparis tanakae</name>
    <name type="common">Tanaka's snailfish</name>
    <dbReference type="NCBI Taxonomy" id="230148"/>
    <lineage>
        <taxon>Eukaryota</taxon>
        <taxon>Metazoa</taxon>
        <taxon>Chordata</taxon>
        <taxon>Craniata</taxon>
        <taxon>Vertebrata</taxon>
        <taxon>Euteleostomi</taxon>
        <taxon>Actinopterygii</taxon>
        <taxon>Neopterygii</taxon>
        <taxon>Teleostei</taxon>
        <taxon>Neoteleostei</taxon>
        <taxon>Acanthomorphata</taxon>
        <taxon>Eupercaria</taxon>
        <taxon>Perciformes</taxon>
        <taxon>Cottioidei</taxon>
        <taxon>Cottales</taxon>
        <taxon>Liparidae</taxon>
        <taxon>Liparis</taxon>
    </lineage>
</organism>